<dbReference type="EMBL" id="JABWDY010016514">
    <property type="protein sequence ID" value="KAF5196048.1"/>
    <property type="molecule type" value="Genomic_DNA"/>
</dbReference>
<sequence length="185" mass="21843">MNSEYDLCYVSDDYDEYYNEEDEEVTNMNGEDDNYDDYGYEEDEGSDDYSAEDDELVDTTWNCTVWSEDDIRRRQEKDITEICNGLLVSRVSATILLYHYKWNVTKVLDDWFANEENVRMTVGLLEKPVVGYPDAMKLICAICFDKFRRRNMYTVSCGHPFCSSCWKGYISSIRRVVLQEILLFQ</sequence>
<dbReference type="InterPro" id="IPR001841">
    <property type="entry name" value="Znf_RING"/>
</dbReference>
<dbReference type="Pfam" id="PF21235">
    <property type="entry name" value="UBA_ARI1"/>
    <property type="match status" value="1"/>
</dbReference>
<keyword evidence="1" id="KW-0479">Metal-binding</keyword>
<reference evidence="4 5" key="1">
    <citation type="submission" date="2020-06" db="EMBL/GenBank/DDBJ databases">
        <title>Transcriptomic and genomic resources for Thalictrum thalictroides and T. hernandezii: Facilitating candidate gene discovery in an emerging model plant lineage.</title>
        <authorList>
            <person name="Arias T."/>
            <person name="Riano-Pachon D.M."/>
            <person name="Di Stilio V.S."/>
        </authorList>
    </citation>
    <scope>NUCLEOTIDE SEQUENCE [LARGE SCALE GENOMIC DNA]</scope>
    <source>
        <strain evidence="5">cv. WT478/WT964</strain>
        <tissue evidence="4">Leaves</tissue>
    </source>
</reference>
<name>A0A7J6WGK8_THATH</name>
<evidence type="ECO:0000256" key="2">
    <source>
        <dbReference type="SAM" id="MobiDB-lite"/>
    </source>
</evidence>
<evidence type="ECO:0000313" key="5">
    <source>
        <dbReference type="Proteomes" id="UP000554482"/>
    </source>
</evidence>
<evidence type="ECO:0000313" key="4">
    <source>
        <dbReference type="EMBL" id="KAF5196048.1"/>
    </source>
</evidence>
<dbReference type="SUPFAM" id="SSF57850">
    <property type="entry name" value="RING/U-box"/>
    <property type="match status" value="1"/>
</dbReference>
<dbReference type="InterPro" id="IPR048962">
    <property type="entry name" value="ARIH1-like_UBL"/>
</dbReference>
<feature type="region of interest" description="Disordered" evidence="2">
    <location>
        <begin position="22"/>
        <end position="50"/>
    </location>
</feature>
<dbReference type="InterPro" id="IPR013083">
    <property type="entry name" value="Znf_RING/FYVE/PHD"/>
</dbReference>
<dbReference type="GO" id="GO:0008270">
    <property type="term" value="F:zinc ion binding"/>
    <property type="evidence" value="ECO:0007669"/>
    <property type="project" value="UniProtKB-KW"/>
</dbReference>
<dbReference type="Pfam" id="PF13923">
    <property type="entry name" value="zf-C3HC4_2"/>
    <property type="match status" value="1"/>
</dbReference>
<dbReference type="AlphaFoldDB" id="A0A7J6WGK8"/>
<dbReference type="Proteomes" id="UP000554482">
    <property type="component" value="Unassembled WGS sequence"/>
</dbReference>
<protein>
    <submittedName>
        <fullName evidence="4">RING/U-box superfamily protein</fullName>
    </submittedName>
</protein>
<gene>
    <name evidence="4" type="ORF">FRX31_014367</name>
</gene>
<comment type="caution">
    <text evidence="4">The sequence shown here is derived from an EMBL/GenBank/DDBJ whole genome shotgun (WGS) entry which is preliminary data.</text>
</comment>
<accession>A0A7J6WGK8</accession>
<dbReference type="OrthoDB" id="1721571at2759"/>
<dbReference type="PROSITE" id="PS50089">
    <property type="entry name" value="ZF_RING_2"/>
    <property type="match status" value="1"/>
</dbReference>
<proteinExistence type="predicted"/>
<feature type="domain" description="RING-type" evidence="3">
    <location>
        <begin position="140"/>
        <end position="165"/>
    </location>
</feature>
<keyword evidence="5" id="KW-1185">Reference proteome</keyword>
<dbReference type="Gene3D" id="3.30.40.10">
    <property type="entry name" value="Zinc/RING finger domain, C3HC4 (zinc finger)"/>
    <property type="match status" value="1"/>
</dbReference>
<keyword evidence="1" id="KW-0862">Zinc</keyword>
<evidence type="ECO:0000259" key="3">
    <source>
        <dbReference type="PROSITE" id="PS50089"/>
    </source>
</evidence>
<evidence type="ECO:0000256" key="1">
    <source>
        <dbReference type="PROSITE-ProRule" id="PRU00175"/>
    </source>
</evidence>
<keyword evidence="1" id="KW-0863">Zinc-finger</keyword>
<organism evidence="4 5">
    <name type="scientific">Thalictrum thalictroides</name>
    <name type="common">Rue-anemone</name>
    <name type="synonym">Anemone thalictroides</name>
    <dbReference type="NCBI Taxonomy" id="46969"/>
    <lineage>
        <taxon>Eukaryota</taxon>
        <taxon>Viridiplantae</taxon>
        <taxon>Streptophyta</taxon>
        <taxon>Embryophyta</taxon>
        <taxon>Tracheophyta</taxon>
        <taxon>Spermatophyta</taxon>
        <taxon>Magnoliopsida</taxon>
        <taxon>Ranunculales</taxon>
        <taxon>Ranunculaceae</taxon>
        <taxon>Thalictroideae</taxon>
        <taxon>Thalictrum</taxon>
    </lineage>
</organism>